<protein>
    <submittedName>
        <fullName evidence="6">Spermine/spermidine synthase family protein</fullName>
    </submittedName>
</protein>
<feature type="transmembrane region" description="Helical" evidence="5">
    <location>
        <begin position="116"/>
        <end position="138"/>
    </location>
</feature>
<reference evidence="6" key="1">
    <citation type="journal article" date="2020" name="Stud. Mycol.">
        <title>101 Dothideomycetes genomes: a test case for predicting lifestyles and emergence of pathogens.</title>
        <authorList>
            <person name="Haridas S."/>
            <person name="Albert R."/>
            <person name="Binder M."/>
            <person name="Bloem J."/>
            <person name="Labutti K."/>
            <person name="Salamov A."/>
            <person name="Andreopoulos B."/>
            <person name="Baker S."/>
            <person name="Barry K."/>
            <person name="Bills G."/>
            <person name="Bluhm B."/>
            <person name="Cannon C."/>
            <person name="Castanera R."/>
            <person name="Culley D."/>
            <person name="Daum C."/>
            <person name="Ezra D."/>
            <person name="Gonzalez J."/>
            <person name="Henrissat B."/>
            <person name="Kuo A."/>
            <person name="Liang C."/>
            <person name="Lipzen A."/>
            <person name="Lutzoni F."/>
            <person name="Magnuson J."/>
            <person name="Mondo S."/>
            <person name="Nolan M."/>
            <person name="Ohm R."/>
            <person name="Pangilinan J."/>
            <person name="Park H.-J."/>
            <person name="Ramirez L."/>
            <person name="Alfaro M."/>
            <person name="Sun H."/>
            <person name="Tritt A."/>
            <person name="Yoshinaga Y."/>
            <person name="Zwiers L.-H."/>
            <person name="Turgeon B."/>
            <person name="Goodwin S."/>
            <person name="Spatafora J."/>
            <person name="Crous P."/>
            <person name="Grigoriev I."/>
        </authorList>
    </citation>
    <scope>NUCLEOTIDE SEQUENCE</scope>
    <source>
        <strain evidence="6">Tuck. ex Michener</strain>
    </source>
</reference>
<evidence type="ECO:0000313" key="7">
    <source>
        <dbReference type="Proteomes" id="UP000800092"/>
    </source>
</evidence>
<dbReference type="NCBIfam" id="NF037959">
    <property type="entry name" value="MFS_SpdSyn"/>
    <property type="match status" value="1"/>
</dbReference>
<dbReference type="SUPFAM" id="SSF53335">
    <property type="entry name" value="S-adenosyl-L-methionine-dependent methyltransferases"/>
    <property type="match status" value="1"/>
</dbReference>
<evidence type="ECO:0000256" key="1">
    <source>
        <dbReference type="ARBA" id="ARBA00008361"/>
    </source>
</evidence>
<dbReference type="GO" id="GO:0008168">
    <property type="term" value="F:methyltransferase activity"/>
    <property type="evidence" value="ECO:0007669"/>
    <property type="project" value="UniProtKB-KW"/>
</dbReference>
<dbReference type="InterPro" id="IPR051419">
    <property type="entry name" value="Lys/N-term_MeTrsfase_sf"/>
</dbReference>
<keyword evidence="3" id="KW-0808">Transferase</keyword>
<feature type="transmembrane region" description="Helical" evidence="5">
    <location>
        <begin position="93"/>
        <end position="110"/>
    </location>
</feature>
<comment type="similarity">
    <text evidence="1">Belongs to the methyltransferase superfamily.</text>
</comment>
<keyword evidence="2" id="KW-0489">Methyltransferase</keyword>
<feature type="region of interest" description="Disordered" evidence="4">
    <location>
        <begin position="509"/>
        <end position="535"/>
    </location>
</feature>
<evidence type="ECO:0000256" key="5">
    <source>
        <dbReference type="SAM" id="Phobius"/>
    </source>
</evidence>
<feature type="transmembrane region" description="Helical" evidence="5">
    <location>
        <begin position="150"/>
        <end position="175"/>
    </location>
</feature>
<keyword evidence="5" id="KW-1133">Transmembrane helix</keyword>
<dbReference type="Proteomes" id="UP000800092">
    <property type="component" value="Unassembled WGS sequence"/>
</dbReference>
<keyword evidence="7" id="KW-1185">Reference proteome</keyword>
<proteinExistence type="inferred from homology"/>
<dbReference type="PANTHER" id="PTHR12176:SF59">
    <property type="entry name" value="METHYLTRANSFERASE DOMAIN-CONTAINING PROTEIN-RELATED"/>
    <property type="match status" value="1"/>
</dbReference>
<dbReference type="GO" id="GO:0032259">
    <property type="term" value="P:methylation"/>
    <property type="evidence" value="ECO:0007669"/>
    <property type="project" value="UniProtKB-KW"/>
</dbReference>
<sequence>MTKDVHDGKSSPSTVKNEENILSLTKSFSWSIAILALAAISSPVAQLNLSPVYGSIPAARFHREAMIATLAVSVVLPRTVIKSFTGNLSRVPTVLAALAPFAEWILFSYSNELGPLYGPLCTETLTFYPLLLFSLAAAMDAMDNLAKRGISVLAAPMVPAVVSLATFYLFEIGASSFLPSNMGSTDLLNRCTLWIVLACGFSFLSRSKVQLLVIPLLLGTLVLNPHYNGIRNTTRLNKGLQPYGWSVLARKESVTGYISVLKSEENQFQLLRCDHSLLGGEWLVTPKLQEQGITKRESVYAVFSMLEAVRLVENKSKRDDEDKSALVVGLGIGTAPNALIAHGINTTIVEVDPVVHEFATKYFSLNTDHIAVLQDAVPWVDAVSRTSPASYDFIIHDVFTGGAEPASLFTVEFLSGLSNLLKDDGVIAINYAGDLNLPTTALVLRTIHNVFPTCRMFRDAAPSPNESSSDFINMVLFCIKPTNQENKIVFRKPVDADFLGSVGRRQHLAPKPEHEIPFPPPIVKGSEEQDESTSPLLRKDAINLLEKYQFESAARHWRIMRDVVPSVVWEKW</sequence>
<keyword evidence="5" id="KW-0472">Membrane</keyword>
<evidence type="ECO:0000313" key="6">
    <source>
        <dbReference type="EMBL" id="KAF2235983.1"/>
    </source>
</evidence>
<evidence type="ECO:0000256" key="2">
    <source>
        <dbReference type="ARBA" id="ARBA00022603"/>
    </source>
</evidence>
<dbReference type="EMBL" id="ML991788">
    <property type="protein sequence ID" value="KAF2235983.1"/>
    <property type="molecule type" value="Genomic_DNA"/>
</dbReference>
<organism evidence="6 7">
    <name type="scientific">Viridothelium virens</name>
    <name type="common">Speckled blister lichen</name>
    <name type="synonym">Trypethelium virens</name>
    <dbReference type="NCBI Taxonomy" id="1048519"/>
    <lineage>
        <taxon>Eukaryota</taxon>
        <taxon>Fungi</taxon>
        <taxon>Dikarya</taxon>
        <taxon>Ascomycota</taxon>
        <taxon>Pezizomycotina</taxon>
        <taxon>Dothideomycetes</taxon>
        <taxon>Dothideomycetes incertae sedis</taxon>
        <taxon>Trypetheliales</taxon>
        <taxon>Trypetheliaceae</taxon>
        <taxon>Viridothelium</taxon>
    </lineage>
</organism>
<feature type="transmembrane region" description="Helical" evidence="5">
    <location>
        <begin position="187"/>
        <end position="204"/>
    </location>
</feature>
<feature type="transmembrane region" description="Helical" evidence="5">
    <location>
        <begin position="211"/>
        <end position="227"/>
    </location>
</feature>
<dbReference type="InterPro" id="IPR029063">
    <property type="entry name" value="SAM-dependent_MTases_sf"/>
</dbReference>
<accession>A0A6A6HEQ6</accession>
<dbReference type="OrthoDB" id="2016285at2759"/>
<name>A0A6A6HEQ6_VIRVR</name>
<keyword evidence="5" id="KW-0812">Transmembrane</keyword>
<dbReference type="AlphaFoldDB" id="A0A6A6HEQ6"/>
<evidence type="ECO:0000256" key="3">
    <source>
        <dbReference type="ARBA" id="ARBA00022679"/>
    </source>
</evidence>
<gene>
    <name evidence="6" type="ORF">EV356DRAFT_513552</name>
</gene>
<dbReference type="PANTHER" id="PTHR12176">
    <property type="entry name" value="SAM-DEPENDENT METHYLTRANSFERASE SUPERFAMILY PROTEIN"/>
    <property type="match status" value="1"/>
</dbReference>
<dbReference type="FunFam" id="3.40.50.150:FF:000288">
    <property type="entry name" value="Spermine/spermidine synthase, putative"/>
    <property type="match status" value="1"/>
</dbReference>
<dbReference type="Pfam" id="PF01564">
    <property type="entry name" value="Spermine_synth"/>
    <property type="match status" value="1"/>
</dbReference>
<dbReference type="Gene3D" id="3.40.50.150">
    <property type="entry name" value="Vaccinia Virus protein VP39"/>
    <property type="match status" value="1"/>
</dbReference>
<evidence type="ECO:0000256" key="4">
    <source>
        <dbReference type="SAM" id="MobiDB-lite"/>
    </source>
</evidence>